<name>A0A2P2QBS5_RHIMU</name>
<protein>
    <submittedName>
        <fullName evidence="1">Uncharacterized protein</fullName>
    </submittedName>
</protein>
<evidence type="ECO:0000313" key="1">
    <source>
        <dbReference type="EMBL" id="MBX64367.1"/>
    </source>
</evidence>
<reference evidence="1" key="1">
    <citation type="submission" date="2018-02" db="EMBL/GenBank/DDBJ databases">
        <title>Rhizophora mucronata_Transcriptome.</title>
        <authorList>
            <person name="Meera S.P."/>
            <person name="Sreeshan A."/>
            <person name="Augustine A."/>
        </authorList>
    </citation>
    <scope>NUCLEOTIDE SEQUENCE</scope>
    <source>
        <tissue evidence="1">Leaf</tissue>
    </source>
</reference>
<accession>A0A2P2QBS5</accession>
<dbReference type="EMBL" id="GGEC01083883">
    <property type="protein sequence ID" value="MBX64367.1"/>
    <property type="molecule type" value="Transcribed_RNA"/>
</dbReference>
<organism evidence="1">
    <name type="scientific">Rhizophora mucronata</name>
    <name type="common">Asiatic mangrove</name>
    <dbReference type="NCBI Taxonomy" id="61149"/>
    <lineage>
        <taxon>Eukaryota</taxon>
        <taxon>Viridiplantae</taxon>
        <taxon>Streptophyta</taxon>
        <taxon>Embryophyta</taxon>
        <taxon>Tracheophyta</taxon>
        <taxon>Spermatophyta</taxon>
        <taxon>Magnoliopsida</taxon>
        <taxon>eudicotyledons</taxon>
        <taxon>Gunneridae</taxon>
        <taxon>Pentapetalae</taxon>
        <taxon>rosids</taxon>
        <taxon>fabids</taxon>
        <taxon>Malpighiales</taxon>
        <taxon>Rhizophoraceae</taxon>
        <taxon>Rhizophora</taxon>
    </lineage>
</organism>
<sequence>MNVAEGILTRQCDF</sequence>
<proteinExistence type="predicted"/>